<gene>
    <name evidence="8" type="ORF">DFR68_106429</name>
</gene>
<dbReference type="InterPro" id="IPR033749">
    <property type="entry name" value="Polyprenyl_synt_CS"/>
</dbReference>
<dbReference type="GO" id="GO:0008299">
    <property type="term" value="P:isoprenoid biosynthetic process"/>
    <property type="evidence" value="ECO:0007669"/>
    <property type="project" value="InterPro"/>
</dbReference>
<sequence>MREFLAGERAAWVDRNSKVTAPLDAVYELVAAGGKRIRPAFCVSGYLAAGGDADDTRIVDAAIALELLHACALIHDDVVDESAQRRGAPTAHVRYEAEHAARQWHGPSWRFGEAVAILAGDLALVYSDRFMSGISAELDRLWAELRAELIFGQYMDVRAAAELATDPELSRWIAVLKSGHYTIHRPLAVGAVVAGRPDLAGAFEEYGVSVGQAFQLRDDLIDVFGDAETTGKPAGLDLERHKMTLLMALATQRDPRVHELVTAPQPDLAEIRTVFQEQGIRDEIEAAIGRLVEQGCDALDRAPLAPRWRDELAAMARQVAYRDR</sequence>
<keyword evidence="4 7" id="KW-0808">Transferase</keyword>
<dbReference type="InterPro" id="IPR000092">
    <property type="entry name" value="Polyprenyl_synt"/>
</dbReference>
<organism evidence="8 9">
    <name type="scientific">Nocardia mexicana</name>
    <dbReference type="NCBI Taxonomy" id="279262"/>
    <lineage>
        <taxon>Bacteria</taxon>
        <taxon>Bacillati</taxon>
        <taxon>Actinomycetota</taxon>
        <taxon>Actinomycetes</taxon>
        <taxon>Mycobacteriales</taxon>
        <taxon>Nocardiaceae</taxon>
        <taxon>Nocardia</taxon>
    </lineage>
</organism>
<dbReference type="Proteomes" id="UP000255355">
    <property type="component" value="Unassembled WGS sequence"/>
</dbReference>
<dbReference type="AlphaFoldDB" id="A0A370H770"/>
<evidence type="ECO:0000256" key="5">
    <source>
        <dbReference type="ARBA" id="ARBA00022723"/>
    </source>
</evidence>
<dbReference type="InterPro" id="IPR008949">
    <property type="entry name" value="Isoprenoid_synthase_dom_sf"/>
</dbReference>
<dbReference type="PROSITE" id="PS00444">
    <property type="entry name" value="POLYPRENYL_SYNTHASE_2"/>
    <property type="match status" value="1"/>
</dbReference>
<evidence type="ECO:0000256" key="3">
    <source>
        <dbReference type="ARBA" id="ARBA00006706"/>
    </source>
</evidence>
<comment type="caution">
    <text evidence="8">The sequence shown here is derived from an EMBL/GenBank/DDBJ whole genome shotgun (WGS) entry which is preliminary data.</text>
</comment>
<evidence type="ECO:0000256" key="1">
    <source>
        <dbReference type="ARBA" id="ARBA00001946"/>
    </source>
</evidence>
<comment type="similarity">
    <text evidence="3 7">Belongs to the FPP/GGPP synthase family.</text>
</comment>
<dbReference type="Pfam" id="PF00348">
    <property type="entry name" value="polyprenyl_synt"/>
    <property type="match status" value="1"/>
</dbReference>
<dbReference type="PANTHER" id="PTHR12001:SF85">
    <property type="entry name" value="SHORT CHAIN ISOPRENYL DIPHOSPHATE SYNTHASE"/>
    <property type="match status" value="1"/>
</dbReference>
<dbReference type="EMBL" id="QQAZ01000006">
    <property type="protein sequence ID" value="RDI49991.1"/>
    <property type="molecule type" value="Genomic_DNA"/>
</dbReference>
<protein>
    <submittedName>
        <fullName evidence="8">Geranylgeranyl diphosphate synthase type I</fullName>
    </submittedName>
</protein>
<name>A0A370H770_9NOCA</name>
<evidence type="ECO:0000313" key="9">
    <source>
        <dbReference type="Proteomes" id="UP000255355"/>
    </source>
</evidence>
<evidence type="ECO:0000256" key="2">
    <source>
        <dbReference type="ARBA" id="ARBA00005128"/>
    </source>
</evidence>
<keyword evidence="9" id="KW-1185">Reference proteome</keyword>
<comment type="cofactor">
    <cofactor evidence="1">
        <name>Mg(2+)</name>
        <dbReference type="ChEBI" id="CHEBI:18420"/>
    </cofactor>
</comment>
<proteinExistence type="inferred from homology"/>
<evidence type="ECO:0000313" key="8">
    <source>
        <dbReference type="EMBL" id="RDI49991.1"/>
    </source>
</evidence>
<dbReference type="STRING" id="1210089.GCA_001613165_05244"/>
<dbReference type="PROSITE" id="PS00723">
    <property type="entry name" value="POLYPRENYL_SYNTHASE_1"/>
    <property type="match status" value="1"/>
</dbReference>
<keyword evidence="5" id="KW-0479">Metal-binding</keyword>
<comment type="pathway">
    <text evidence="2">Isoprenoid biosynthesis.</text>
</comment>
<dbReference type="SUPFAM" id="SSF48576">
    <property type="entry name" value="Terpenoid synthases"/>
    <property type="match status" value="1"/>
</dbReference>
<dbReference type="PANTHER" id="PTHR12001">
    <property type="entry name" value="GERANYLGERANYL PYROPHOSPHATE SYNTHASE"/>
    <property type="match status" value="1"/>
</dbReference>
<evidence type="ECO:0000256" key="4">
    <source>
        <dbReference type="ARBA" id="ARBA00022679"/>
    </source>
</evidence>
<dbReference type="SFLD" id="SFLDS00005">
    <property type="entry name" value="Isoprenoid_Synthase_Type_I"/>
    <property type="match status" value="1"/>
</dbReference>
<dbReference type="GO" id="GO:0046872">
    <property type="term" value="F:metal ion binding"/>
    <property type="evidence" value="ECO:0007669"/>
    <property type="project" value="UniProtKB-KW"/>
</dbReference>
<evidence type="ECO:0000256" key="6">
    <source>
        <dbReference type="ARBA" id="ARBA00022842"/>
    </source>
</evidence>
<dbReference type="Gene3D" id="1.10.600.10">
    <property type="entry name" value="Farnesyl Diphosphate Synthase"/>
    <property type="match status" value="1"/>
</dbReference>
<dbReference type="GO" id="GO:0004659">
    <property type="term" value="F:prenyltransferase activity"/>
    <property type="evidence" value="ECO:0007669"/>
    <property type="project" value="InterPro"/>
</dbReference>
<keyword evidence="6" id="KW-0460">Magnesium</keyword>
<evidence type="ECO:0000256" key="7">
    <source>
        <dbReference type="RuleBase" id="RU004466"/>
    </source>
</evidence>
<dbReference type="CDD" id="cd00685">
    <property type="entry name" value="Trans_IPPS_HT"/>
    <property type="match status" value="1"/>
</dbReference>
<reference evidence="8 9" key="1">
    <citation type="submission" date="2018-07" db="EMBL/GenBank/DDBJ databases">
        <title>Genomic Encyclopedia of Type Strains, Phase IV (KMG-IV): sequencing the most valuable type-strain genomes for metagenomic binning, comparative biology and taxonomic classification.</title>
        <authorList>
            <person name="Goeker M."/>
        </authorList>
    </citation>
    <scope>NUCLEOTIDE SEQUENCE [LARGE SCALE GENOMIC DNA]</scope>
    <source>
        <strain evidence="8 9">DSM 44952</strain>
    </source>
</reference>
<accession>A0A370H770</accession>